<name>A0A4Q0SYZ8_9BACT</name>
<dbReference type="Proteomes" id="UP000289437">
    <property type="component" value="Unassembled WGS sequence"/>
</dbReference>
<protein>
    <submittedName>
        <fullName evidence="1">Uncharacterized protein</fullName>
    </submittedName>
</protein>
<evidence type="ECO:0000313" key="2">
    <source>
        <dbReference type="Proteomes" id="UP000289437"/>
    </source>
</evidence>
<organism evidence="1 2">
    <name type="scientific">Granulicella sibirica</name>
    <dbReference type="NCBI Taxonomy" id="2479048"/>
    <lineage>
        <taxon>Bacteria</taxon>
        <taxon>Pseudomonadati</taxon>
        <taxon>Acidobacteriota</taxon>
        <taxon>Terriglobia</taxon>
        <taxon>Terriglobales</taxon>
        <taxon>Acidobacteriaceae</taxon>
        <taxon>Granulicella</taxon>
    </lineage>
</organism>
<reference evidence="2" key="2">
    <citation type="submission" date="2019-02" db="EMBL/GenBank/DDBJ databases">
        <title>Granulicella sibirica sp. nov., a psychrotolerant acidobacterium isolated from an organic soil layer in forested tundra, West Siberia.</title>
        <authorList>
            <person name="Oshkin I.Y."/>
            <person name="Kulichevskaya I.S."/>
            <person name="Rijpstra W.I.C."/>
            <person name="Sinninghe Damste J.S."/>
            <person name="Rakitin A.L."/>
            <person name="Ravin N.V."/>
            <person name="Dedysh S.N."/>
        </authorList>
    </citation>
    <scope>NUCLEOTIDE SEQUENCE [LARGE SCALE GENOMIC DNA]</scope>
    <source>
        <strain evidence="2">AF10</strain>
    </source>
</reference>
<reference evidence="1 2" key="1">
    <citation type="submission" date="2018-11" db="EMBL/GenBank/DDBJ databases">
        <authorList>
            <person name="Mardanov A.V."/>
            <person name="Ravin N.V."/>
            <person name="Dedysh S.N."/>
        </authorList>
    </citation>
    <scope>NUCLEOTIDE SEQUENCE [LARGE SCALE GENOMIC DNA]</scope>
    <source>
        <strain evidence="1 2">AF10</strain>
    </source>
</reference>
<comment type="caution">
    <text evidence="1">The sequence shown here is derived from an EMBL/GenBank/DDBJ whole genome shotgun (WGS) entry which is preliminary data.</text>
</comment>
<dbReference type="EMBL" id="RDSM01000002">
    <property type="protein sequence ID" value="RXH56067.1"/>
    <property type="molecule type" value="Genomic_DNA"/>
</dbReference>
<accession>A0A4Q0SYZ8</accession>
<gene>
    <name evidence="1" type="ORF">GRAN_2924</name>
</gene>
<evidence type="ECO:0000313" key="1">
    <source>
        <dbReference type="EMBL" id="RXH56067.1"/>
    </source>
</evidence>
<dbReference type="AlphaFoldDB" id="A0A4Q0SYZ8"/>
<sequence length="37" mass="4397">MLFKRNHRRDVPHVYSKALDPARSRMHFGRGSLFLSL</sequence>
<keyword evidence="2" id="KW-1185">Reference proteome</keyword>
<proteinExistence type="predicted"/>